<comment type="subunit">
    <text evidence="9">Homodimer, forms a heterotetramer with a Cas1 homodimer.</text>
</comment>
<dbReference type="NCBIfam" id="TIGR01573">
    <property type="entry name" value="cas2"/>
    <property type="match status" value="1"/>
</dbReference>
<dbReference type="RefSeq" id="WP_071587105.1">
    <property type="nucleotide sequence ID" value="NZ_CAUORF010000008.1"/>
</dbReference>
<evidence type="ECO:0000256" key="5">
    <source>
        <dbReference type="ARBA" id="ARBA00022759"/>
    </source>
</evidence>
<dbReference type="HAMAP" id="MF_01471">
    <property type="entry name" value="Cas2"/>
    <property type="match status" value="1"/>
</dbReference>
<feature type="binding site" evidence="9">
    <location>
        <position position="13"/>
    </location>
    <ligand>
        <name>Mg(2+)</name>
        <dbReference type="ChEBI" id="CHEBI:18420"/>
        <note>catalytic</note>
    </ligand>
</feature>
<protein>
    <recommendedName>
        <fullName evidence="9">CRISPR-associated endoribonuclease Cas2</fullName>
        <ecNumber evidence="9">3.1.-.-</ecNumber>
    </recommendedName>
</protein>
<evidence type="ECO:0000256" key="9">
    <source>
        <dbReference type="HAMAP-Rule" id="MF_01471"/>
    </source>
</evidence>
<comment type="function">
    <text evidence="9">CRISPR (clustered regularly interspaced short palindromic repeat), is an adaptive immune system that provides protection against mobile genetic elements (viruses, transposable elements and conjugative plasmids). CRISPR clusters contain sequences complementary to antecedent mobile elements and target invading nucleic acids. CRISPR clusters are transcribed and processed into CRISPR RNA (crRNA). Functions as a ssRNA-specific endoribonuclease. Involved in the integration of spacer DNA into the CRISPR cassette.</text>
</comment>
<dbReference type="InterPro" id="IPR019199">
    <property type="entry name" value="Virulence_VapD/CRISPR_Cas2"/>
</dbReference>
<keyword evidence="5 9" id="KW-0255">Endonuclease</keyword>
<dbReference type="GO" id="GO:0043571">
    <property type="term" value="P:maintenance of CRISPR repeat elements"/>
    <property type="evidence" value="ECO:0007669"/>
    <property type="project" value="UniProtKB-UniRule"/>
</dbReference>
<comment type="similarity">
    <text evidence="2 9">Belongs to the CRISPR-associated endoribonuclease Cas2 protein family.</text>
</comment>
<dbReference type="Pfam" id="PF09827">
    <property type="entry name" value="CRISPR_Cas2"/>
    <property type="match status" value="1"/>
</dbReference>
<dbReference type="SUPFAM" id="SSF143430">
    <property type="entry name" value="TTP0101/SSO1404-like"/>
    <property type="match status" value="1"/>
</dbReference>
<accession>A0AB38YP42</accession>
<evidence type="ECO:0000256" key="8">
    <source>
        <dbReference type="ARBA" id="ARBA00023118"/>
    </source>
</evidence>
<dbReference type="AlphaFoldDB" id="A0AB38YP42"/>
<evidence type="ECO:0000256" key="2">
    <source>
        <dbReference type="ARBA" id="ARBA00009959"/>
    </source>
</evidence>
<dbReference type="EC" id="3.1.-.-" evidence="9"/>
<dbReference type="GO" id="GO:0051607">
    <property type="term" value="P:defense response to virus"/>
    <property type="evidence" value="ECO:0007669"/>
    <property type="project" value="UniProtKB-UniRule"/>
</dbReference>
<reference evidence="10" key="1">
    <citation type="submission" date="2023-08" db="EMBL/GenBank/DDBJ databases">
        <title>Veillonella_parvula_DSM 2007_complete_genome_hifiasm_Zymo_Research_D6332.</title>
        <authorList>
            <person name="Damerum A."/>
        </authorList>
    </citation>
    <scope>NUCLEOTIDE SEQUENCE</scope>
    <source>
        <strain evidence="10">DSM 2007</strain>
    </source>
</reference>
<dbReference type="Proteomes" id="UP001228955">
    <property type="component" value="Chromosome"/>
</dbReference>
<name>A0AB38YP42_VEIPA</name>
<dbReference type="InterPro" id="IPR021127">
    <property type="entry name" value="CRISPR_associated_Cas2"/>
</dbReference>
<proteinExistence type="inferred from homology"/>
<evidence type="ECO:0000313" key="10">
    <source>
        <dbReference type="EMBL" id="WMS19652.1"/>
    </source>
</evidence>
<dbReference type="EMBL" id="CP133463">
    <property type="protein sequence ID" value="WMS19652.1"/>
    <property type="molecule type" value="Genomic_DNA"/>
</dbReference>
<dbReference type="GO" id="GO:0046872">
    <property type="term" value="F:metal ion binding"/>
    <property type="evidence" value="ECO:0007669"/>
    <property type="project" value="UniProtKB-UniRule"/>
</dbReference>
<evidence type="ECO:0000256" key="1">
    <source>
        <dbReference type="ARBA" id="ARBA00001946"/>
    </source>
</evidence>
<evidence type="ECO:0000256" key="7">
    <source>
        <dbReference type="ARBA" id="ARBA00022842"/>
    </source>
</evidence>
<evidence type="ECO:0000256" key="6">
    <source>
        <dbReference type="ARBA" id="ARBA00022801"/>
    </source>
</evidence>
<keyword evidence="6 9" id="KW-0378">Hydrolase</keyword>
<sequence>MSYRFMRILVMFDLPTSTSVDRKEYRNFRKYLIVSGFLMLQESVYSKLVLNTTSANIIMDHVRKNKPPSGSLFMLTVTEKQFSRMEIVVGDKQSEVIDSTERVLMI</sequence>
<organism evidence="10 11">
    <name type="scientific">Veillonella parvula</name>
    <name type="common">Staphylococcus parvulus</name>
    <dbReference type="NCBI Taxonomy" id="29466"/>
    <lineage>
        <taxon>Bacteria</taxon>
        <taxon>Bacillati</taxon>
        <taxon>Bacillota</taxon>
        <taxon>Negativicutes</taxon>
        <taxon>Veillonellales</taxon>
        <taxon>Veillonellaceae</taxon>
        <taxon>Veillonella</taxon>
    </lineage>
</organism>
<evidence type="ECO:0000256" key="4">
    <source>
        <dbReference type="ARBA" id="ARBA00022723"/>
    </source>
</evidence>
<keyword evidence="8 9" id="KW-0051">Antiviral defense</keyword>
<keyword evidence="3 9" id="KW-0540">Nuclease</keyword>
<comment type="cofactor">
    <cofactor evidence="1 9">
        <name>Mg(2+)</name>
        <dbReference type="ChEBI" id="CHEBI:18420"/>
    </cofactor>
</comment>
<dbReference type="GO" id="GO:0016787">
    <property type="term" value="F:hydrolase activity"/>
    <property type="evidence" value="ECO:0007669"/>
    <property type="project" value="UniProtKB-KW"/>
</dbReference>
<evidence type="ECO:0000313" key="11">
    <source>
        <dbReference type="Proteomes" id="UP001228955"/>
    </source>
</evidence>
<keyword evidence="4 9" id="KW-0479">Metal-binding</keyword>
<keyword evidence="7 9" id="KW-0460">Magnesium</keyword>
<dbReference type="GO" id="GO:0004521">
    <property type="term" value="F:RNA endonuclease activity"/>
    <property type="evidence" value="ECO:0007669"/>
    <property type="project" value="InterPro"/>
</dbReference>
<gene>
    <name evidence="9 10" type="primary">cas2</name>
    <name evidence="10" type="ORF">RDV51_09500</name>
</gene>
<evidence type="ECO:0000256" key="3">
    <source>
        <dbReference type="ARBA" id="ARBA00022722"/>
    </source>
</evidence>